<dbReference type="AlphaFoldDB" id="A0AAP0J6Y1"/>
<reference evidence="10 11" key="1">
    <citation type="submission" date="2024-01" db="EMBL/GenBank/DDBJ databases">
        <title>Genome assemblies of Stephania.</title>
        <authorList>
            <person name="Yang L."/>
        </authorList>
    </citation>
    <scope>NUCLEOTIDE SEQUENCE [LARGE SCALE GENOMIC DNA]</scope>
    <source>
        <strain evidence="10">YNDBR</strain>
        <tissue evidence="10">Leaf</tissue>
    </source>
</reference>
<dbReference type="GO" id="GO:0010008">
    <property type="term" value="C:endosome membrane"/>
    <property type="evidence" value="ECO:0007669"/>
    <property type="project" value="UniProtKB-SubCell"/>
</dbReference>
<proteinExistence type="inferred from homology"/>
<dbReference type="GO" id="GO:0072657">
    <property type="term" value="P:protein localization to membrane"/>
    <property type="evidence" value="ECO:0007669"/>
    <property type="project" value="TreeGrafter"/>
</dbReference>
<evidence type="ECO:0000256" key="8">
    <source>
        <dbReference type="ARBA" id="ARBA00023136"/>
    </source>
</evidence>
<dbReference type="PANTHER" id="PTHR10766:SF119">
    <property type="entry name" value="TRANSMEMBRANE 9 SUPERFAMILY MEMBER 5"/>
    <property type="match status" value="1"/>
</dbReference>
<evidence type="ECO:0000256" key="4">
    <source>
        <dbReference type="ARBA" id="ARBA00022692"/>
    </source>
</evidence>
<keyword evidence="8 9" id="KW-0472">Membrane</keyword>
<keyword evidence="4 9" id="KW-0812">Transmembrane</keyword>
<feature type="signal peptide" evidence="9">
    <location>
        <begin position="1"/>
        <end position="30"/>
    </location>
</feature>
<evidence type="ECO:0000256" key="3">
    <source>
        <dbReference type="ARBA" id="ARBA00005227"/>
    </source>
</evidence>
<evidence type="ECO:0000256" key="5">
    <source>
        <dbReference type="ARBA" id="ARBA00022729"/>
    </source>
</evidence>
<sequence length="608" mass="69065">MAMASEIRFRRAALLFIVAVFAMSSRTSTASQSDHRYALAEDVPLFVAKVGPLNNPRSSTRSPPLQSSLISFLFEFVLLCCVSLLNRTGLPIFRKIEDLCVAALQYQFTEKEESLWKVLNNDRLANSRYELKFRVDKNMELLCFKILTKEEVIKFRHAVRNDFYFQMLYDNLPLWGNIGKVEGFYLPNKPNPRYYLFTHVKFDVLYNENQVIEVNAQADPNYTIGITEDAEMNVNFTYSVFWNATGTPFEKRMEKYLGPPDLRKIKGISVRMVIFLIILLATVTSLLYTLTVRKAPARNPLEEDVFRYPHFKILFCAILGTGTQLLILAFVGFISPGNRGFVNAFTVTTYAITSVVAGCIAVSFWTQMERKKGEFNATVLLAAFLYTVPVYLIFSALNIIAIYYQLTTAVPISTIYVIFQIGMLVAFLFALLGGKLGLRFGRDTLTSSATRRKPSDIPSLPWYMRPPSQICVAGFVQCFAIVLQFPHLYESLWSHKVHTGSSITVIWFILLIMQTAMFGAFFTNLQLSAGDRRWRWRSVLNGGSTSVFMFGYSFIFYAKSNMSGLMQLAFFVGYNACICFAFFLMLGTISFFASALFVNCIYGIAKLD</sequence>
<feature type="transmembrane region" description="Helical" evidence="9">
    <location>
        <begin position="539"/>
        <end position="557"/>
    </location>
</feature>
<name>A0AAP0J6Y1_9MAGN</name>
<comment type="subcellular location">
    <subcellularLocation>
        <location evidence="1">Endosome membrane</location>
        <topology evidence="1">Multi-pass membrane protein</topology>
    </subcellularLocation>
    <subcellularLocation>
        <location evidence="2">Golgi apparatus membrane</location>
        <topology evidence="2">Multi-pass membrane protein</topology>
    </subcellularLocation>
</comment>
<dbReference type="Proteomes" id="UP001420932">
    <property type="component" value="Unassembled WGS sequence"/>
</dbReference>
<feature type="transmembrane region" description="Helical" evidence="9">
    <location>
        <begin position="313"/>
        <end position="335"/>
    </location>
</feature>
<evidence type="ECO:0000256" key="1">
    <source>
        <dbReference type="ARBA" id="ARBA00004337"/>
    </source>
</evidence>
<feature type="transmembrane region" description="Helical" evidence="9">
    <location>
        <begin position="377"/>
        <end position="404"/>
    </location>
</feature>
<feature type="transmembrane region" description="Helical" evidence="9">
    <location>
        <begin position="569"/>
        <end position="602"/>
    </location>
</feature>
<dbReference type="InterPro" id="IPR004240">
    <property type="entry name" value="EMP70"/>
</dbReference>
<feature type="transmembrane region" description="Helical" evidence="9">
    <location>
        <begin position="410"/>
        <end position="432"/>
    </location>
</feature>
<dbReference type="PANTHER" id="PTHR10766">
    <property type="entry name" value="TRANSMEMBRANE 9 SUPERFAMILY PROTEIN"/>
    <property type="match status" value="1"/>
</dbReference>
<gene>
    <name evidence="10" type="ORF">Syun_016567</name>
</gene>
<accession>A0AAP0J6Y1</accession>
<evidence type="ECO:0000256" key="7">
    <source>
        <dbReference type="ARBA" id="ARBA00022989"/>
    </source>
</evidence>
<evidence type="ECO:0000313" key="10">
    <source>
        <dbReference type="EMBL" id="KAK9127770.1"/>
    </source>
</evidence>
<feature type="transmembrane region" description="Helical" evidence="9">
    <location>
        <begin position="272"/>
        <end position="292"/>
    </location>
</feature>
<evidence type="ECO:0000256" key="6">
    <source>
        <dbReference type="ARBA" id="ARBA00022753"/>
    </source>
</evidence>
<organism evidence="10 11">
    <name type="scientific">Stephania yunnanensis</name>
    <dbReference type="NCBI Taxonomy" id="152371"/>
    <lineage>
        <taxon>Eukaryota</taxon>
        <taxon>Viridiplantae</taxon>
        <taxon>Streptophyta</taxon>
        <taxon>Embryophyta</taxon>
        <taxon>Tracheophyta</taxon>
        <taxon>Spermatophyta</taxon>
        <taxon>Magnoliopsida</taxon>
        <taxon>Ranunculales</taxon>
        <taxon>Menispermaceae</taxon>
        <taxon>Menispermoideae</taxon>
        <taxon>Cissampelideae</taxon>
        <taxon>Stephania</taxon>
    </lineage>
</organism>
<keyword evidence="6" id="KW-0967">Endosome</keyword>
<comment type="caution">
    <text evidence="10">The sequence shown here is derived from an EMBL/GenBank/DDBJ whole genome shotgun (WGS) entry which is preliminary data.</text>
</comment>
<protein>
    <recommendedName>
        <fullName evidence="9">Transmembrane 9 superfamily member</fullName>
    </recommendedName>
</protein>
<feature type="transmembrane region" description="Helical" evidence="9">
    <location>
        <begin position="470"/>
        <end position="489"/>
    </location>
</feature>
<dbReference type="EMBL" id="JBBNAF010000007">
    <property type="protein sequence ID" value="KAK9127770.1"/>
    <property type="molecule type" value="Genomic_DNA"/>
</dbReference>
<keyword evidence="7 9" id="KW-1133">Transmembrane helix</keyword>
<dbReference type="Pfam" id="PF02990">
    <property type="entry name" value="EMP70"/>
    <property type="match status" value="1"/>
</dbReference>
<comment type="similarity">
    <text evidence="3 9">Belongs to the nonaspanin (TM9SF) (TC 9.A.2) family.</text>
</comment>
<keyword evidence="5 9" id="KW-0732">Signal</keyword>
<feature type="transmembrane region" description="Helical" evidence="9">
    <location>
        <begin position="501"/>
        <end position="527"/>
    </location>
</feature>
<evidence type="ECO:0000256" key="9">
    <source>
        <dbReference type="RuleBase" id="RU363079"/>
    </source>
</evidence>
<feature type="transmembrane region" description="Helical" evidence="9">
    <location>
        <begin position="341"/>
        <end position="365"/>
    </location>
</feature>
<dbReference type="GO" id="GO:0000139">
    <property type="term" value="C:Golgi membrane"/>
    <property type="evidence" value="ECO:0007669"/>
    <property type="project" value="UniProtKB-SubCell"/>
</dbReference>
<feature type="chain" id="PRO_5042673953" description="Transmembrane 9 superfamily member" evidence="9">
    <location>
        <begin position="31"/>
        <end position="608"/>
    </location>
</feature>
<evidence type="ECO:0000313" key="11">
    <source>
        <dbReference type="Proteomes" id="UP001420932"/>
    </source>
</evidence>
<keyword evidence="11" id="KW-1185">Reference proteome</keyword>
<evidence type="ECO:0000256" key="2">
    <source>
        <dbReference type="ARBA" id="ARBA00004653"/>
    </source>
</evidence>